<dbReference type="EMBL" id="DWWU01000012">
    <property type="protein sequence ID" value="HJC14792.1"/>
    <property type="molecule type" value="Genomic_DNA"/>
</dbReference>
<evidence type="ECO:0000313" key="6">
    <source>
        <dbReference type="Proteomes" id="UP000823849"/>
    </source>
</evidence>
<keyword evidence="3" id="KW-0067">ATP-binding</keyword>
<dbReference type="Gene3D" id="1.10.8.60">
    <property type="match status" value="3"/>
</dbReference>
<feature type="domain" description="AAA+ ATPase" evidence="4">
    <location>
        <begin position="468"/>
        <end position="605"/>
    </location>
</feature>
<accession>A0A9D2N9H0</accession>
<dbReference type="CDD" id="cd00009">
    <property type="entry name" value="AAA"/>
    <property type="match status" value="3"/>
</dbReference>
<dbReference type="SUPFAM" id="SSF50494">
    <property type="entry name" value="Trypsin-like serine proteases"/>
    <property type="match status" value="1"/>
</dbReference>
<feature type="domain" description="AAA+ ATPase" evidence="4">
    <location>
        <begin position="1047"/>
        <end position="1166"/>
    </location>
</feature>
<dbReference type="InterPro" id="IPR043504">
    <property type="entry name" value="Peptidase_S1_PA_chymotrypsin"/>
</dbReference>
<dbReference type="GO" id="GO:0005524">
    <property type="term" value="F:ATP binding"/>
    <property type="evidence" value="ECO:0007669"/>
    <property type="project" value="UniProtKB-KW"/>
</dbReference>
<name>A0A9D2N9H0_9FIRM</name>
<feature type="domain" description="AAA+ ATPase" evidence="4">
    <location>
        <begin position="761"/>
        <end position="881"/>
    </location>
</feature>
<dbReference type="InterPro" id="IPR050773">
    <property type="entry name" value="CbxX/CfxQ_RuBisCO_ESX"/>
</dbReference>
<dbReference type="SMART" id="SM00382">
    <property type="entry name" value="AAA"/>
    <property type="match status" value="4"/>
</dbReference>
<evidence type="ECO:0000259" key="4">
    <source>
        <dbReference type="SMART" id="SM00382"/>
    </source>
</evidence>
<evidence type="ECO:0000256" key="2">
    <source>
        <dbReference type="ARBA" id="ARBA00022741"/>
    </source>
</evidence>
<comment type="similarity">
    <text evidence="1">Belongs to the CbxX/CfxQ family.</text>
</comment>
<dbReference type="GO" id="GO:0016887">
    <property type="term" value="F:ATP hydrolysis activity"/>
    <property type="evidence" value="ECO:0007669"/>
    <property type="project" value="InterPro"/>
</dbReference>
<dbReference type="SUPFAM" id="SSF52540">
    <property type="entry name" value="P-loop containing nucleoside triphosphate hydrolases"/>
    <property type="match status" value="4"/>
</dbReference>
<dbReference type="Pfam" id="PF13365">
    <property type="entry name" value="Trypsin_2"/>
    <property type="match status" value="1"/>
</dbReference>
<dbReference type="FunFam" id="3.40.50.300:FF:000216">
    <property type="entry name" value="Type VII secretion ATPase EccA"/>
    <property type="match status" value="1"/>
</dbReference>
<dbReference type="InterPro" id="IPR041627">
    <property type="entry name" value="AAA_lid_6"/>
</dbReference>
<dbReference type="InterPro" id="IPR000641">
    <property type="entry name" value="CbxX/CfxQ"/>
</dbReference>
<dbReference type="InterPro" id="IPR003959">
    <property type="entry name" value="ATPase_AAA_core"/>
</dbReference>
<dbReference type="Pfam" id="PF00004">
    <property type="entry name" value="AAA"/>
    <property type="match status" value="3"/>
</dbReference>
<dbReference type="InterPro" id="IPR009003">
    <property type="entry name" value="Peptidase_S1_PA"/>
</dbReference>
<dbReference type="InterPro" id="IPR003593">
    <property type="entry name" value="AAA+_ATPase"/>
</dbReference>
<evidence type="ECO:0000313" key="5">
    <source>
        <dbReference type="EMBL" id="HJC14792.1"/>
    </source>
</evidence>
<dbReference type="InterPro" id="IPR027417">
    <property type="entry name" value="P-loop_NTPase"/>
</dbReference>
<dbReference type="Gene3D" id="3.40.50.300">
    <property type="entry name" value="P-loop containing nucleotide triphosphate hydrolases"/>
    <property type="match status" value="4"/>
</dbReference>
<dbReference type="PRINTS" id="PR00819">
    <property type="entry name" value="CBXCFQXSUPER"/>
</dbReference>
<sequence length="1520" mass="171314">MLEELQSYHQGNHSIVIYLFRDTSISNVLDSANHGTGQWATYVETTLRPRIDTDDPTLNRVISLGTPNRYEVRNLLSYMRLKAENRLRIRQQDIGALAQILAASCARQKWSLANLFTRLEVFSSDHGNTVLSVENWREFTGELNYVSPMEQLNRLVGMESVKEDIRNWYALQMRSTSRRRMVTTESSRFAPQVRLDSHVGHSLNVRIVGSQGTGKTTLAKLFGQLYYELGLLPQGHVVVCSSADLVSGYVGDTARIVRERVQEAMGGVLFIDEAYALASGAHGREAVDQLVNDMSAYQGQFAVIIAGYPSGINRLLEVNDGLARRFPTEYVLEDYSAEEIEQIFRLMLRNDSEDITISPSLEGKLHDFFETWVGGRTSKWRNAGEVEVLLTNMKKACSARIAAEKNSDGKMVFTEVDIPENLRHCLAPRSKNLEEAMQAIDQMIGLGNVKVFLRDLVNNIQWGAADRVPGNYIFSGPPGTGKTTVARKIGEILGHMNILRRKVNNVVEVRAADLLNGSKTLVKEVENARGGILFIDEAHQLEQGGEQGHAIIRELVPIVEDPEIRADTCFICAGYPAPMRRFLEVDAGLARRFPVTNRIRFNDYTADELVQILKSMVQARGERIDAGCGYLIRSRMALERYLEQRPSDFGNGGFIRDVYLPESIKARTARLNRKATGDPTQYVSKEKVAEFSEEEKHTLTAEDIPASFEVFAGPVGMKPKAARNADTLLEELIGKDEVVRFVRNKKKKNEPQMFYDAVSSTSLHCAFAGPVGSGRHTAIRAMAAAWRQYGFLERDDVQFVGKGDLEAGFVGQTSLKTQEVIERTLGGTLVVEYPSSMLQNDPSDHSYGPDALRSIIGAMNIHKDELCVVFLDSKEGIEATLQAFPVLRSQLAHVFELEDLMPGEMEQLFYMKTRDSLKFEMNVKRLLPDFFLNWVSDRGGLGEAVRTWGNGIEVDHLVDSLITNWKNMNGKTVSETVLEDGTSYTVNRREITREMFPQKYRKYFTTSRVIAQDALNELKMMTGLQGVKRSVETIERRMRRMSGRNVTPGCYCFLGNPGTGKTTVAKIMGGILKATGTLSQGHVIIRTARQMCEAPDQFDDVIRLARNGILFIDEAHQFLQYGGAGNIVVKRLLTVLEDVSVMKDTCIILAGYPADMLRMLRMDDGLKSRFGMENSMIYFEDYSPEELLSILREMAEKADRISQIGSDYPLLLTREYQQNALQIFREICRQHDPNFGNARFVRNFLHDSIDAQLFRIDEEYGSEDEPSEEAMRTLTGTDIPRRYSRMTFIQKRNAEISSNFLGREEVFPIREDNYDQRCRQLSESVVLLEIYRQGQRQGTGSGTIVTTDGYILTCAHVVEHMDEIRARVFCPGAVGGDYRWFQCEICEPICRDCDMAILKMNGKNFHPMPLRPEESAISSAETTIILGYPLGGMLNGSDMDRIQISNFSGRVASAQECNGITRYYIDSTGLHGNSGSPVISTEDGRMIGIFSGSIVPKGERNRDELNYFYPIFYFWERYVR</sequence>
<keyword evidence="2" id="KW-0547">Nucleotide-binding</keyword>
<evidence type="ECO:0000256" key="1">
    <source>
        <dbReference type="ARBA" id="ARBA00010378"/>
    </source>
</evidence>
<reference evidence="5" key="1">
    <citation type="journal article" date="2021" name="PeerJ">
        <title>Extensive microbial diversity within the chicken gut microbiome revealed by metagenomics and culture.</title>
        <authorList>
            <person name="Gilroy R."/>
            <person name="Ravi A."/>
            <person name="Getino M."/>
            <person name="Pursley I."/>
            <person name="Horton D.L."/>
            <person name="Alikhan N.F."/>
            <person name="Baker D."/>
            <person name="Gharbi K."/>
            <person name="Hall N."/>
            <person name="Watson M."/>
            <person name="Adriaenssens E.M."/>
            <person name="Foster-Nyarko E."/>
            <person name="Jarju S."/>
            <person name="Secka A."/>
            <person name="Antonio M."/>
            <person name="Oren A."/>
            <person name="Chaudhuri R.R."/>
            <person name="La Ragione R."/>
            <person name="Hildebrand F."/>
            <person name="Pallen M.J."/>
        </authorList>
    </citation>
    <scope>NUCLEOTIDE SEQUENCE</scope>
    <source>
        <strain evidence="5">CHK185-5351</strain>
    </source>
</reference>
<dbReference type="PANTHER" id="PTHR43392:SF2">
    <property type="entry name" value="AAA-TYPE ATPASE FAMILY PROTEIN _ ANKYRIN REPEAT FAMILY PROTEIN"/>
    <property type="match status" value="1"/>
</dbReference>
<dbReference type="Proteomes" id="UP000823849">
    <property type="component" value="Unassembled WGS sequence"/>
</dbReference>
<protein>
    <submittedName>
        <fullName evidence="5">AAA family ATPase</fullName>
    </submittedName>
</protein>
<dbReference type="Gene3D" id="2.40.10.10">
    <property type="entry name" value="Trypsin-like serine proteases"/>
    <property type="match status" value="2"/>
</dbReference>
<dbReference type="Pfam" id="PF17866">
    <property type="entry name" value="AAA_lid_6"/>
    <property type="match status" value="1"/>
</dbReference>
<proteinExistence type="inferred from homology"/>
<evidence type="ECO:0000256" key="3">
    <source>
        <dbReference type="ARBA" id="ARBA00022840"/>
    </source>
</evidence>
<organism evidence="5 6">
    <name type="scientific">Candidatus Fusicatenibacter intestinigallinarum</name>
    <dbReference type="NCBI Taxonomy" id="2838598"/>
    <lineage>
        <taxon>Bacteria</taxon>
        <taxon>Bacillati</taxon>
        <taxon>Bacillota</taxon>
        <taxon>Clostridia</taxon>
        <taxon>Lachnospirales</taxon>
        <taxon>Lachnospiraceae</taxon>
        <taxon>Fusicatenibacter</taxon>
    </lineage>
</organism>
<reference evidence="5" key="2">
    <citation type="submission" date="2021-04" db="EMBL/GenBank/DDBJ databases">
        <authorList>
            <person name="Gilroy R."/>
        </authorList>
    </citation>
    <scope>NUCLEOTIDE SEQUENCE</scope>
    <source>
        <strain evidence="5">CHK185-5351</strain>
    </source>
</reference>
<gene>
    <name evidence="5" type="ORF">H9705_03030</name>
</gene>
<feature type="domain" description="AAA+ ATPase" evidence="4">
    <location>
        <begin position="201"/>
        <end position="336"/>
    </location>
</feature>
<dbReference type="PANTHER" id="PTHR43392">
    <property type="entry name" value="AAA-TYPE ATPASE FAMILY PROTEIN / ANKYRIN REPEAT FAMILY PROTEIN"/>
    <property type="match status" value="1"/>
</dbReference>
<comment type="caution">
    <text evidence="5">The sequence shown here is derived from an EMBL/GenBank/DDBJ whole genome shotgun (WGS) entry which is preliminary data.</text>
</comment>